<dbReference type="Proteomes" id="UP000195089">
    <property type="component" value="Unassembled WGS sequence"/>
</dbReference>
<proteinExistence type="predicted"/>
<protein>
    <submittedName>
        <fullName evidence="3">Lysin</fullName>
    </submittedName>
</protein>
<dbReference type="AlphaFoldDB" id="A0A243BPB7"/>
<feature type="domain" description="SH3b" evidence="2">
    <location>
        <begin position="46"/>
        <end position="116"/>
    </location>
</feature>
<gene>
    <name evidence="3" type="ORF">BK742_03505</name>
</gene>
<feature type="chain" id="PRO_5012941552" evidence="1">
    <location>
        <begin position="25"/>
        <end position="116"/>
    </location>
</feature>
<feature type="signal peptide" evidence="1">
    <location>
        <begin position="1"/>
        <end position="24"/>
    </location>
</feature>
<comment type="caution">
    <text evidence="3">The sequence shown here is derived from an EMBL/GenBank/DDBJ whole genome shotgun (WGS) entry which is preliminary data.</text>
</comment>
<sequence>MFKKLVVGALATGIMLSGAGGVMAATPNTDIQKAENTNVTSNKAAKGLAVCNAQYENTKVRTEASTSSKIAYYVADGTRFTGEWVKGQTVNGNNQWLKFYNSNWGTYLYVSKSVCN</sequence>
<evidence type="ECO:0000313" key="3">
    <source>
        <dbReference type="EMBL" id="OTY49002.1"/>
    </source>
</evidence>
<dbReference type="EMBL" id="NFDL01000012">
    <property type="protein sequence ID" value="OTY49002.1"/>
    <property type="molecule type" value="Genomic_DNA"/>
</dbReference>
<dbReference type="RefSeq" id="WP_088118877.1">
    <property type="nucleotide sequence ID" value="NZ_NFDL01000012.1"/>
</dbReference>
<evidence type="ECO:0000256" key="1">
    <source>
        <dbReference type="SAM" id="SignalP"/>
    </source>
</evidence>
<reference evidence="3 4" key="1">
    <citation type="submission" date="2016-10" db="EMBL/GenBank/DDBJ databases">
        <title>Comparative genomics of Bacillus thuringiensis reveals a path to pathogens against multiple invertebrate hosts.</title>
        <authorList>
            <person name="Zheng J."/>
            <person name="Gao Q."/>
            <person name="Liu H."/>
            <person name="Peng D."/>
            <person name="Ruan L."/>
            <person name="Sun M."/>
        </authorList>
    </citation>
    <scope>NUCLEOTIDE SEQUENCE [LARGE SCALE GENOMIC DNA]</scope>
    <source>
        <strain evidence="3">BGSC 4BX1</strain>
    </source>
</reference>
<name>A0A243BPB7_BACTU</name>
<dbReference type="Gene3D" id="2.30.30.40">
    <property type="entry name" value="SH3 Domains"/>
    <property type="match status" value="1"/>
</dbReference>
<evidence type="ECO:0000259" key="2">
    <source>
        <dbReference type="PROSITE" id="PS51781"/>
    </source>
</evidence>
<evidence type="ECO:0000313" key="4">
    <source>
        <dbReference type="Proteomes" id="UP000195089"/>
    </source>
</evidence>
<keyword evidence="1" id="KW-0732">Signal</keyword>
<dbReference type="InterPro" id="IPR003646">
    <property type="entry name" value="SH3-like_bac-type"/>
</dbReference>
<accession>A0A243BPB7</accession>
<organism evidence="3 4">
    <name type="scientific">Bacillus thuringiensis serovar pingluonsis</name>
    <dbReference type="NCBI Taxonomy" id="180881"/>
    <lineage>
        <taxon>Bacteria</taxon>
        <taxon>Bacillati</taxon>
        <taxon>Bacillota</taxon>
        <taxon>Bacilli</taxon>
        <taxon>Bacillales</taxon>
        <taxon>Bacillaceae</taxon>
        <taxon>Bacillus</taxon>
        <taxon>Bacillus cereus group</taxon>
    </lineage>
</organism>
<dbReference type="PROSITE" id="PS51781">
    <property type="entry name" value="SH3B"/>
    <property type="match status" value="1"/>
</dbReference>